<dbReference type="EnsemblBacteria" id="AAF10754">
    <property type="protein sequence ID" value="AAF10754"/>
    <property type="gene ID" value="DR_1187"/>
</dbReference>
<feature type="transmembrane region" description="Helical" evidence="1">
    <location>
        <begin position="228"/>
        <end position="247"/>
    </location>
</feature>
<dbReference type="Proteomes" id="UP000002524">
    <property type="component" value="Chromosome 1"/>
</dbReference>
<dbReference type="PIR" id="B75428">
    <property type="entry name" value="B75428"/>
</dbReference>
<keyword evidence="1" id="KW-1133">Transmembrane helix</keyword>
<organism evidence="2 3">
    <name type="scientific">Deinococcus radiodurans (strain ATCC 13939 / DSM 20539 / JCM 16871 / CCUG 27074 / LMG 4051 / NBRC 15346 / NCIMB 9279 / VKM B-1422 / R1)</name>
    <dbReference type="NCBI Taxonomy" id="243230"/>
    <lineage>
        <taxon>Bacteria</taxon>
        <taxon>Thermotogati</taxon>
        <taxon>Deinococcota</taxon>
        <taxon>Deinococci</taxon>
        <taxon>Deinococcales</taxon>
        <taxon>Deinococcaceae</taxon>
        <taxon>Deinococcus</taxon>
    </lineage>
</organism>
<dbReference type="OrthoDB" id="66866at2"/>
<keyword evidence="1" id="KW-0472">Membrane</keyword>
<dbReference type="PaxDb" id="243230-DR_1187"/>
<dbReference type="AlphaFoldDB" id="Q9RV43"/>
<evidence type="ECO:0000313" key="3">
    <source>
        <dbReference type="Proteomes" id="UP000002524"/>
    </source>
</evidence>
<dbReference type="KEGG" id="dra:DR_1187"/>
<feature type="transmembrane region" description="Helical" evidence="1">
    <location>
        <begin position="195"/>
        <end position="216"/>
    </location>
</feature>
<dbReference type="PANTHER" id="PTHR30060">
    <property type="entry name" value="INNER MEMBRANE PROTEIN"/>
    <property type="match status" value="1"/>
</dbReference>
<dbReference type="STRING" id="243230.DR_1187"/>
<dbReference type="EMBL" id="AE000513">
    <property type="protein sequence ID" value="AAF10754.1"/>
    <property type="molecule type" value="Genomic_DNA"/>
</dbReference>
<feature type="transmembrane region" description="Helical" evidence="1">
    <location>
        <begin position="253"/>
        <end position="270"/>
    </location>
</feature>
<dbReference type="FunCoup" id="Q9RV43">
    <property type="interactions" value="261"/>
</dbReference>
<reference evidence="2 3" key="1">
    <citation type="journal article" date="1999" name="Science">
        <title>Genome sequence of the radioresistant bacterium Deinococcus radiodurans R1.</title>
        <authorList>
            <person name="White O."/>
            <person name="Eisen J.A."/>
            <person name="Heidelberg J.F."/>
            <person name="Hickey E.K."/>
            <person name="Peterson J.D."/>
            <person name="Dodson R.J."/>
            <person name="Haft D.H."/>
            <person name="Gwinn M.L."/>
            <person name="Nelson W.C."/>
            <person name="Richardson D.L."/>
            <person name="Moffat K.S."/>
            <person name="Qin H."/>
            <person name="Jiang L."/>
            <person name="Pamphile W."/>
            <person name="Crosby M."/>
            <person name="Shen M."/>
            <person name="Vamathevan J.J."/>
            <person name="Lam P."/>
            <person name="McDonald L."/>
            <person name="Utterback T."/>
            <person name="Zalewski C."/>
            <person name="Makarova K.S."/>
            <person name="Aravind L."/>
            <person name="Daly M.J."/>
            <person name="Minton K.W."/>
            <person name="Fleischmann R.D."/>
            <person name="Ketchum K.A."/>
            <person name="Nelson K.E."/>
            <person name="Salzberg S."/>
            <person name="Smith H.O."/>
            <person name="Venter J.C."/>
            <person name="Fraser C.M."/>
        </authorList>
    </citation>
    <scope>NUCLEOTIDE SEQUENCE [LARGE SCALE GENOMIC DNA]</scope>
    <source>
        <strain evidence="3">ATCC 13939 / DSM 20539 / JCM 16871 / LMG 4051 / NBRC 15346 / NCIMB 9279 / R1 / VKM B-1422</strain>
    </source>
</reference>
<dbReference type="PANTHER" id="PTHR30060:SF0">
    <property type="entry name" value="COILED-COIL PROTEIN (DUF2040)-RELATED"/>
    <property type="match status" value="1"/>
</dbReference>
<dbReference type="eggNOG" id="COG0861">
    <property type="taxonomic scope" value="Bacteria"/>
</dbReference>
<evidence type="ECO:0000256" key="1">
    <source>
        <dbReference type="SAM" id="Phobius"/>
    </source>
</evidence>
<dbReference type="PATRIC" id="fig|243230.17.peg.1386"/>
<keyword evidence="1" id="KW-0812">Transmembrane</keyword>
<dbReference type="InParanoid" id="Q9RV43"/>
<dbReference type="GO" id="GO:0005886">
    <property type="term" value="C:plasma membrane"/>
    <property type="evidence" value="ECO:0000318"/>
    <property type="project" value="GO_Central"/>
</dbReference>
<sequence length="303" mass="32502">MKLLPLRLGEVFLKAVPAFARSYALNCSQGAAYTAGPMFDFLSALSTPEALVGVLSLTLLELVLGIDNIIFITLLASRLPRQQQALGRTLGLGLAVITRLALLASVTWLTHLTQPVLTLFGHGLSIRDLVLLAGGLFLMFKSVRELSTMAADPLGTDPASNQPISLASALIQIPLIDLVFSLDSVITAVGMSGSFPVMATAVVLSMLVMIAASGAISRFMDEHLPVKLLATAFLLLVGSSLVMGAFGVEVPSVYLYFTLLFAGLVMLFTVRAARNIRSTLVEQARAQAREDLRREMEEQDLLK</sequence>
<dbReference type="Pfam" id="PF03741">
    <property type="entry name" value="TerC"/>
    <property type="match status" value="1"/>
</dbReference>
<accession>Q9RV43</accession>
<feature type="transmembrane region" description="Helical" evidence="1">
    <location>
        <begin position="50"/>
        <end position="77"/>
    </location>
</feature>
<dbReference type="InterPro" id="IPR005496">
    <property type="entry name" value="Integral_membrane_TerC"/>
</dbReference>
<feature type="transmembrane region" description="Helical" evidence="1">
    <location>
        <begin position="89"/>
        <end position="110"/>
    </location>
</feature>
<protein>
    <submittedName>
        <fullName evidence="2">Uncharacterized protein</fullName>
    </submittedName>
</protein>
<gene>
    <name evidence="2" type="ordered locus">DR_1187</name>
</gene>
<proteinExistence type="predicted"/>
<name>Q9RV43_DEIRA</name>
<keyword evidence="3" id="KW-1185">Reference proteome</keyword>
<evidence type="ECO:0000313" key="2">
    <source>
        <dbReference type="EMBL" id="AAF10754.1"/>
    </source>
</evidence>
<dbReference type="HOGENOM" id="CLU_064910_0_1_0"/>